<evidence type="ECO:0000313" key="7">
    <source>
        <dbReference type="Proteomes" id="UP000800235"/>
    </source>
</evidence>
<evidence type="ECO:0000256" key="2">
    <source>
        <dbReference type="ARBA" id="ARBA00022664"/>
    </source>
</evidence>
<name>A0A9P4U456_9PEZI</name>
<dbReference type="PANTHER" id="PTHR15245">
    <property type="entry name" value="SYMPLEKIN-RELATED"/>
    <property type="match status" value="1"/>
</dbReference>
<dbReference type="EMBL" id="MU007012">
    <property type="protein sequence ID" value="KAF2435728.1"/>
    <property type="molecule type" value="Genomic_DNA"/>
</dbReference>
<keyword evidence="7" id="KW-1185">Reference proteome</keyword>
<protein>
    <recommendedName>
        <fullName evidence="5">Symplekin/Pta1 N-terminal domain-containing protein</fullName>
    </recommendedName>
</protein>
<dbReference type="Proteomes" id="UP000800235">
    <property type="component" value="Unassembled WGS sequence"/>
</dbReference>
<evidence type="ECO:0000313" key="6">
    <source>
        <dbReference type="EMBL" id="KAF2435728.1"/>
    </source>
</evidence>
<feature type="compositionally biased region" description="Acidic residues" evidence="4">
    <location>
        <begin position="442"/>
        <end position="457"/>
    </location>
</feature>
<dbReference type="Pfam" id="PF11935">
    <property type="entry name" value="SYMPK_PTA1_N"/>
    <property type="match status" value="1"/>
</dbReference>
<evidence type="ECO:0000259" key="5">
    <source>
        <dbReference type="Pfam" id="PF11935"/>
    </source>
</evidence>
<evidence type="ECO:0000256" key="1">
    <source>
        <dbReference type="ARBA" id="ARBA00004123"/>
    </source>
</evidence>
<sequence length="765" mass="85297">MAAASQPPTGASQQLAQLFKARDIALADPTMYSQVIPVMVAVLLGQPPSPKPSQIVKVWGADFLAETFSSTMLGADVKQAFAISALPVFMDFLTLPENVQKTPVELTSMTKSIIQAVASVYPLVFRHIIRNPNDTETWRLMSAIKSNVLRRMDTELPGVRICCLRFVERIVQTQTPGVIADPRRPDQNEISLSLVPPDHPLIPPPNLEAEAQGLLDRALGILQEHHSDALLVTAVINGLGGLVRLRATIANRIITAILNFNPFRLTSSPMNTANKLMIKSMEKTTSIFLANLLKWAPQHPLAVRIEQHIIRLQQMRKDILDGTLKRPAVDEPTDGLDNAKRQRLGADLPSMPPAPLGQPQLPPGPISYAQLYTITNDPANQPFDVHVIPPELAARTLVHLLKFNISPDQLGHAINTVRSRFLSLTSRPTVVPAAGLPTPAPEVDDDDDDYEPDYQPTEDAEQLKNRLEIDAPEDAKLMKQVQSQGTVAAFRLPRAPPMTNEQIDMIALATIDRMFYTLNTLQASQEASERKRGFNEPIVRGAIDKNAYFRMIVRIAVRPLAGLETADQYRTAEGQINNETDIPIGDIVRQKLLQYILSDWNRRIGNAVTWFTEEWLTEEAVWKEYTKTLNTTNGNGGDVKPSPPPRHYQKWVLRFLEDLSVYLGGMKQDMKILIRFISELPALDREILGRVAGLAQDPERTTIVSNSLRYLVQYRPPAKELALDALQEIWKADKLPDGPNAKLLKSLRPKFMEEALEVIPKVETV</sequence>
<keyword evidence="3" id="KW-0539">Nucleus</keyword>
<dbReference type="InterPro" id="IPR032460">
    <property type="entry name" value="Symplekin/Pta1_N"/>
</dbReference>
<dbReference type="InterPro" id="IPR021850">
    <property type="entry name" value="Symplekin/Pta1"/>
</dbReference>
<dbReference type="Gene3D" id="1.25.10.10">
    <property type="entry name" value="Leucine-rich Repeat Variant"/>
    <property type="match status" value="1"/>
</dbReference>
<dbReference type="OrthoDB" id="331600at2759"/>
<feature type="region of interest" description="Disordered" evidence="4">
    <location>
        <begin position="432"/>
        <end position="457"/>
    </location>
</feature>
<feature type="domain" description="Symplekin/Pta1 N-terminal" evidence="5">
    <location>
        <begin position="109"/>
        <end position="319"/>
    </location>
</feature>
<evidence type="ECO:0000256" key="3">
    <source>
        <dbReference type="ARBA" id="ARBA00023242"/>
    </source>
</evidence>
<comment type="caution">
    <text evidence="6">The sequence shown here is derived from an EMBL/GenBank/DDBJ whole genome shotgun (WGS) entry which is preliminary data.</text>
</comment>
<gene>
    <name evidence="6" type="ORF">EJ08DRAFT_286859</name>
</gene>
<dbReference type="AlphaFoldDB" id="A0A9P4U456"/>
<proteinExistence type="predicted"/>
<organism evidence="6 7">
    <name type="scientific">Tothia fuscella</name>
    <dbReference type="NCBI Taxonomy" id="1048955"/>
    <lineage>
        <taxon>Eukaryota</taxon>
        <taxon>Fungi</taxon>
        <taxon>Dikarya</taxon>
        <taxon>Ascomycota</taxon>
        <taxon>Pezizomycotina</taxon>
        <taxon>Dothideomycetes</taxon>
        <taxon>Pleosporomycetidae</taxon>
        <taxon>Venturiales</taxon>
        <taxon>Cylindrosympodiaceae</taxon>
        <taxon>Tothia</taxon>
    </lineage>
</organism>
<dbReference type="InterPro" id="IPR011989">
    <property type="entry name" value="ARM-like"/>
</dbReference>
<dbReference type="GO" id="GO:0005847">
    <property type="term" value="C:mRNA cleavage and polyadenylation specificity factor complex"/>
    <property type="evidence" value="ECO:0007669"/>
    <property type="project" value="TreeGrafter"/>
</dbReference>
<dbReference type="GO" id="GO:0006397">
    <property type="term" value="P:mRNA processing"/>
    <property type="evidence" value="ECO:0007669"/>
    <property type="project" value="UniProtKB-KW"/>
</dbReference>
<keyword evidence="2" id="KW-0507">mRNA processing</keyword>
<evidence type="ECO:0000256" key="4">
    <source>
        <dbReference type="SAM" id="MobiDB-lite"/>
    </source>
</evidence>
<reference evidence="6" key="1">
    <citation type="journal article" date="2020" name="Stud. Mycol.">
        <title>101 Dothideomycetes genomes: a test case for predicting lifestyles and emergence of pathogens.</title>
        <authorList>
            <person name="Haridas S."/>
            <person name="Albert R."/>
            <person name="Binder M."/>
            <person name="Bloem J."/>
            <person name="Labutti K."/>
            <person name="Salamov A."/>
            <person name="Andreopoulos B."/>
            <person name="Baker S."/>
            <person name="Barry K."/>
            <person name="Bills G."/>
            <person name="Bluhm B."/>
            <person name="Cannon C."/>
            <person name="Castanera R."/>
            <person name="Culley D."/>
            <person name="Daum C."/>
            <person name="Ezra D."/>
            <person name="Gonzalez J."/>
            <person name="Henrissat B."/>
            <person name="Kuo A."/>
            <person name="Liang C."/>
            <person name="Lipzen A."/>
            <person name="Lutzoni F."/>
            <person name="Magnuson J."/>
            <person name="Mondo S."/>
            <person name="Nolan M."/>
            <person name="Ohm R."/>
            <person name="Pangilinan J."/>
            <person name="Park H.-J."/>
            <person name="Ramirez L."/>
            <person name="Alfaro M."/>
            <person name="Sun H."/>
            <person name="Tritt A."/>
            <person name="Yoshinaga Y."/>
            <person name="Zwiers L.-H."/>
            <person name="Turgeon B."/>
            <person name="Goodwin S."/>
            <person name="Spatafora J."/>
            <person name="Crous P."/>
            <person name="Grigoriev I."/>
        </authorList>
    </citation>
    <scope>NUCLEOTIDE SEQUENCE</scope>
    <source>
        <strain evidence="6">CBS 130266</strain>
    </source>
</reference>
<accession>A0A9P4U456</accession>
<comment type="subcellular location">
    <subcellularLocation>
        <location evidence="1">Nucleus</location>
    </subcellularLocation>
</comment>
<dbReference type="PANTHER" id="PTHR15245:SF20">
    <property type="entry name" value="SYMPLEKIN"/>
    <property type="match status" value="1"/>
</dbReference>